<evidence type="ECO:0000313" key="1">
    <source>
        <dbReference type="EMBL" id="CEG37648.1"/>
    </source>
</evidence>
<dbReference type="Proteomes" id="UP000054928">
    <property type="component" value="Unassembled WGS sequence"/>
</dbReference>
<dbReference type="EMBL" id="CCYD01000288">
    <property type="protein sequence ID" value="CEG37648.1"/>
    <property type="molecule type" value="Genomic_DNA"/>
</dbReference>
<dbReference type="OrthoDB" id="151808at2759"/>
<sequence>MMAIFSPHHRLGPQSFKQRYLATLSEDTEVPVPTEPLDDHDPLVLQVDRKVEPVLALKHRSKSESFICTAQGIVFEDNQSEYSSKLDQLVALAANLNAQGTRSNVLLAKKALRFRKAIGRRRNESYQIAV</sequence>
<accession>A0A0P1AAF1</accession>
<dbReference type="AlphaFoldDB" id="A0A0P1AAF1"/>
<evidence type="ECO:0000313" key="2">
    <source>
        <dbReference type="Proteomes" id="UP000054928"/>
    </source>
</evidence>
<proteinExistence type="predicted"/>
<protein>
    <submittedName>
        <fullName evidence="1">Uncharacterized protein</fullName>
    </submittedName>
</protein>
<reference evidence="2" key="1">
    <citation type="submission" date="2014-09" db="EMBL/GenBank/DDBJ databases">
        <authorList>
            <person name="Sharma Rahul"/>
            <person name="Thines Marco"/>
        </authorList>
    </citation>
    <scope>NUCLEOTIDE SEQUENCE [LARGE SCALE GENOMIC DNA]</scope>
</reference>
<dbReference type="GeneID" id="36400481"/>
<organism evidence="1 2">
    <name type="scientific">Plasmopara halstedii</name>
    <name type="common">Downy mildew of sunflower</name>
    <dbReference type="NCBI Taxonomy" id="4781"/>
    <lineage>
        <taxon>Eukaryota</taxon>
        <taxon>Sar</taxon>
        <taxon>Stramenopiles</taxon>
        <taxon>Oomycota</taxon>
        <taxon>Peronosporomycetes</taxon>
        <taxon>Peronosporales</taxon>
        <taxon>Peronosporaceae</taxon>
        <taxon>Plasmopara</taxon>
    </lineage>
</organism>
<dbReference type="OMA" id="ESYKHHY"/>
<keyword evidence="2" id="KW-1185">Reference proteome</keyword>
<dbReference type="RefSeq" id="XP_024574017.1">
    <property type="nucleotide sequence ID" value="XM_024722996.1"/>
</dbReference>
<name>A0A0P1AAF1_PLAHL</name>